<feature type="transmembrane region" description="Helical" evidence="1">
    <location>
        <begin position="221"/>
        <end position="243"/>
    </location>
</feature>
<organism evidence="2 3">
    <name type="scientific">Facklamia lactis</name>
    <dbReference type="NCBI Taxonomy" id="2749967"/>
    <lineage>
        <taxon>Bacteria</taxon>
        <taxon>Bacillati</taxon>
        <taxon>Bacillota</taxon>
        <taxon>Bacilli</taxon>
        <taxon>Lactobacillales</taxon>
        <taxon>Aerococcaceae</taxon>
        <taxon>Facklamia</taxon>
    </lineage>
</organism>
<evidence type="ECO:0000313" key="2">
    <source>
        <dbReference type="EMBL" id="MBG9985642.1"/>
    </source>
</evidence>
<dbReference type="EMBL" id="JACBXQ010000001">
    <property type="protein sequence ID" value="MBG9985642.1"/>
    <property type="molecule type" value="Genomic_DNA"/>
</dbReference>
<accession>A0ABS0LNE3</accession>
<feature type="transmembrane region" description="Helical" evidence="1">
    <location>
        <begin position="48"/>
        <end position="73"/>
    </location>
</feature>
<keyword evidence="1" id="KW-1133">Transmembrane helix</keyword>
<dbReference type="RefSeq" id="WP_197114129.1">
    <property type="nucleotide sequence ID" value="NZ_JACBXQ010000001.1"/>
</dbReference>
<feature type="transmembrane region" description="Helical" evidence="1">
    <location>
        <begin position="188"/>
        <end position="209"/>
    </location>
</feature>
<evidence type="ECO:0008006" key="4">
    <source>
        <dbReference type="Google" id="ProtNLM"/>
    </source>
</evidence>
<feature type="transmembrane region" description="Helical" evidence="1">
    <location>
        <begin position="161"/>
        <end position="181"/>
    </location>
</feature>
<reference evidence="2 3" key="1">
    <citation type="submission" date="2020-07" db="EMBL/GenBank/DDBJ databases">
        <title>Facklamia lactis sp. nov., isolated from raw milk.</title>
        <authorList>
            <person name="Doll E.V."/>
            <person name="Huptas C."/>
            <person name="Staib L."/>
            <person name="Wenning M."/>
            <person name="Scherer S."/>
        </authorList>
    </citation>
    <scope>NUCLEOTIDE SEQUENCE [LARGE SCALE GENOMIC DNA]</scope>
    <source>
        <strain evidence="2 3">DSM 111018</strain>
    </source>
</reference>
<keyword evidence="1" id="KW-0812">Transmembrane</keyword>
<keyword evidence="1" id="KW-0472">Membrane</keyword>
<proteinExistence type="predicted"/>
<sequence>MQNIIKLCYFNIKRLQALWVFSLIIYLIIGFSVILLNWNTDNNSILTLLNSLLSLGIFIGITTMILLTIKIWYQEWFGQAKMINRWLSAPIRKSDLYWAKLLTLLYYYLLTISVVYFSIYLVHLAFKGLVSTSSEAQMPLYLIFNFHQLFSSFINESPINSLIYLLAWFSLVPIAFLAILLERIYAWYYTLPLVFTLFFILFAFTQLISRCLIPNTYHYDLVLPISIIGMGCLTQFISIKFMIKKLHI</sequence>
<feature type="transmembrane region" description="Helical" evidence="1">
    <location>
        <begin position="105"/>
        <end position="126"/>
    </location>
</feature>
<protein>
    <recommendedName>
        <fullName evidence="4">ABC transporter permease</fullName>
    </recommendedName>
</protein>
<evidence type="ECO:0000256" key="1">
    <source>
        <dbReference type="SAM" id="Phobius"/>
    </source>
</evidence>
<name>A0ABS0LNE3_9LACT</name>
<feature type="transmembrane region" description="Helical" evidence="1">
    <location>
        <begin position="17"/>
        <end position="36"/>
    </location>
</feature>
<keyword evidence="3" id="KW-1185">Reference proteome</keyword>
<gene>
    <name evidence="2" type="ORF">HZY91_01900</name>
</gene>
<evidence type="ECO:0000313" key="3">
    <source>
        <dbReference type="Proteomes" id="UP000721415"/>
    </source>
</evidence>
<comment type="caution">
    <text evidence="2">The sequence shown here is derived from an EMBL/GenBank/DDBJ whole genome shotgun (WGS) entry which is preliminary data.</text>
</comment>
<dbReference type="Proteomes" id="UP000721415">
    <property type="component" value="Unassembled WGS sequence"/>
</dbReference>